<organism evidence="1 2">
    <name type="scientific">Calidifontibacillus erzurumensis</name>
    <dbReference type="NCBI Taxonomy" id="2741433"/>
    <lineage>
        <taxon>Bacteria</taxon>
        <taxon>Bacillati</taxon>
        <taxon>Bacillota</taxon>
        <taxon>Bacilli</taxon>
        <taxon>Bacillales</taxon>
        <taxon>Bacillaceae</taxon>
        <taxon>Calidifontibacillus/Schinkia group</taxon>
        <taxon>Calidifontibacillus</taxon>
    </lineage>
</organism>
<dbReference type="AlphaFoldDB" id="A0A8J8K8A9"/>
<proteinExistence type="predicted"/>
<dbReference type="Proteomes" id="UP000625804">
    <property type="component" value="Unassembled WGS sequence"/>
</dbReference>
<evidence type="ECO:0000313" key="2">
    <source>
        <dbReference type="Proteomes" id="UP000625804"/>
    </source>
</evidence>
<reference evidence="1" key="1">
    <citation type="submission" date="2020-06" db="EMBL/GenBank/DDBJ databases">
        <title>A novel thermopfilic bacterium from Erzurum, Turkey.</title>
        <authorList>
            <person name="Adiguzel A."/>
            <person name="Ay H."/>
            <person name="Baltaci M.O."/>
        </authorList>
    </citation>
    <scope>NUCLEOTIDE SEQUENCE</scope>
    <source>
        <strain evidence="1">P2</strain>
    </source>
</reference>
<keyword evidence="2" id="KW-1185">Reference proteome</keyword>
<protein>
    <submittedName>
        <fullName evidence="1">Uncharacterized protein</fullName>
    </submittedName>
</protein>
<accession>A0A8J8K8A9</accession>
<comment type="caution">
    <text evidence="1">The sequence shown here is derived from an EMBL/GenBank/DDBJ whole genome shotgun (WGS) entry which is preliminary data.</text>
</comment>
<dbReference type="EMBL" id="JABTTE010000008">
    <property type="protein sequence ID" value="NSL51711.1"/>
    <property type="molecule type" value="Genomic_DNA"/>
</dbReference>
<dbReference type="RefSeq" id="WP_173730912.1">
    <property type="nucleotide sequence ID" value="NZ_JABTTE010000008.1"/>
</dbReference>
<evidence type="ECO:0000313" key="1">
    <source>
        <dbReference type="EMBL" id="NSL51711.1"/>
    </source>
</evidence>
<sequence length="80" mass="9542">MLRDFHVMICSPGLLYPSGDKKQIARVTYEGKTVEYKFGVWVSVERIIDLISQTLLDRDFPQRKKKKQRLLEKMIRELEE</sequence>
<name>A0A8J8K8A9_9BACI</name>
<gene>
    <name evidence="1" type="ORF">HR057_08005</name>
</gene>